<dbReference type="InterPro" id="IPR000210">
    <property type="entry name" value="BTB/POZ_dom"/>
</dbReference>
<evidence type="ECO:0000313" key="2">
    <source>
        <dbReference type="EMBL" id="GMT31022.1"/>
    </source>
</evidence>
<protein>
    <recommendedName>
        <fullName evidence="1">BTB domain-containing protein</fullName>
    </recommendedName>
</protein>
<dbReference type="SMART" id="SM00225">
    <property type="entry name" value="BTB"/>
    <property type="match status" value="1"/>
</dbReference>
<dbReference type="Gene3D" id="2.60.210.10">
    <property type="entry name" value="Apoptosis, Tumor Necrosis Factor Receptor Associated Protein 2, Chain A"/>
    <property type="match status" value="1"/>
</dbReference>
<feature type="domain" description="BTB" evidence="1">
    <location>
        <begin position="155"/>
        <end position="221"/>
    </location>
</feature>
<dbReference type="Proteomes" id="UP001432322">
    <property type="component" value="Unassembled WGS sequence"/>
</dbReference>
<dbReference type="EMBL" id="BTSY01000005">
    <property type="protein sequence ID" value="GMT31022.1"/>
    <property type="molecule type" value="Genomic_DNA"/>
</dbReference>
<dbReference type="CDD" id="cd18186">
    <property type="entry name" value="BTB_POZ_ZBTB_KLHL-like"/>
    <property type="match status" value="1"/>
</dbReference>
<name>A0AAV5WJ39_9BILA</name>
<organism evidence="2 3">
    <name type="scientific">Pristionchus fissidentatus</name>
    <dbReference type="NCBI Taxonomy" id="1538716"/>
    <lineage>
        <taxon>Eukaryota</taxon>
        <taxon>Metazoa</taxon>
        <taxon>Ecdysozoa</taxon>
        <taxon>Nematoda</taxon>
        <taxon>Chromadorea</taxon>
        <taxon>Rhabditida</taxon>
        <taxon>Rhabditina</taxon>
        <taxon>Diplogasteromorpha</taxon>
        <taxon>Diplogasteroidea</taxon>
        <taxon>Neodiplogasteridae</taxon>
        <taxon>Pristionchus</taxon>
    </lineage>
</organism>
<dbReference type="SUPFAM" id="SSF49599">
    <property type="entry name" value="TRAF domain-like"/>
    <property type="match status" value="1"/>
</dbReference>
<dbReference type="SUPFAM" id="SSF54695">
    <property type="entry name" value="POZ domain"/>
    <property type="match status" value="1"/>
</dbReference>
<dbReference type="InterPro" id="IPR008974">
    <property type="entry name" value="TRAF-like"/>
</dbReference>
<gene>
    <name evidence="2" type="ORF">PFISCL1PPCAC_22319</name>
</gene>
<dbReference type="InterPro" id="IPR002083">
    <property type="entry name" value="MATH/TRAF_dom"/>
</dbReference>
<reference evidence="2" key="1">
    <citation type="submission" date="2023-10" db="EMBL/GenBank/DDBJ databases">
        <title>Genome assembly of Pristionchus species.</title>
        <authorList>
            <person name="Yoshida K."/>
            <person name="Sommer R.J."/>
        </authorList>
    </citation>
    <scope>NUCLEOTIDE SEQUENCE</scope>
    <source>
        <strain evidence="2">RS5133</strain>
    </source>
</reference>
<dbReference type="PANTHER" id="PTHR47022:SF1">
    <property type="entry name" value="BTB AND MATH DOMAIN-CONTAINING PROTEIN 36-RELATED"/>
    <property type="match status" value="1"/>
</dbReference>
<evidence type="ECO:0000259" key="1">
    <source>
        <dbReference type="PROSITE" id="PS50097"/>
    </source>
</evidence>
<dbReference type="Pfam" id="PF00917">
    <property type="entry name" value="MATH"/>
    <property type="match status" value="1"/>
</dbReference>
<dbReference type="InterPro" id="IPR011333">
    <property type="entry name" value="SKP1/BTB/POZ_sf"/>
</dbReference>
<accession>A0AAV5WJ39</accession>
<dbReference type="Gene3D" id="3.30.710.10">
    <property type="entry name" value="Potassium Channel Kv1.1, Chain A"/>
    <property type="match status" value="1"/>
</dbReference>
<keyword evidence="3" id="KW-1185">Reference proteome</keyword>
<evidence type="ECO:0000313" key="3">
    <source>
        <dbReference type="Proteomes" id="UP001432322"/>
    </source>
</evidence>
<dbReference type="PROSITE" id="PS50097">
    <property type="entry name" value="BTB"/>
    <property type="match status" value="1"/>
</dbReference>
<dbReference type="PANTHER" id="PTHR47022">
    <property type="entry name" value="BTB AND MATH DOMAIN-CONTAINING PROTEIN 36-RELATED"/>
    <property type="match status" value="1"/>
</dbReference>
<dbReference type="AlphaFoldDB" id="A0AAV5WJ39"/>
<sequence>MEVKPDLVIRTEFEDVTKSNTLMRLSKAFYAKDLPWKLVSRALLKEDGKKELRLTLFCNAVSESPGWSCDASIDTVLINADPEKNRVEKLDHKFHHDGVGRVSNQIIDCEGWTEPEKGFLKGDRCIIETRIFVKKTTNVRKLNLVDYTKPADNQKNAILVVEGKRLYVSWDLLAVNSPLFAARLGRCAEMGKKEMVLKDMDYDEFVDVLNAIYPTMIEINFSTVKHILMHAFHYKLEYALYRAELYLIKTTKIAVLEKLVLADTYRLPVLTAHCLGHYTDMDSLTALKPTNEYDGFSNVTKAAICDRIMDLCTTKSQQ</sequence>
<proteinExistence type="predicted"/>
<dbReference type="Pfam" id="PF00651">
    <property type="entry name" value="BTB"/>
    <property type="match status" value="1"/>
</dbReference>
<comment type="caution">
    <text evidence="2">The sequence shown here is derived from an EMBL/GenBank/DDBJ whole genome shotgun (WGS) entry which is preliminary data.</text>
</comment>